<name>A0ABS9Y0M9_9ACTN</name>
<accession>A0ABS9Y0M9</accession>
<protein>
    <submittedName>
        <fullName evidence="2">ROK family protein</fullName>
    </submittedName>
</protein>
<evidence type="ECO:0000256" key="1">
    <source>
        <dbReference type="ARBA" id="ARBA00006479"/>
    </source>
</evidence>
<evidence type="ECO:0000313" key="3">
    <source>
        <dbReference type="Proteomes" id="UP001165269"/>
    </source>
</evidence>
<dbReference type="Gene3D" id="1.10.10.10">
    <property type="entry name" value="Winged helix-like DNA-binding domain superfamily/Winged helix DNA-binding domain"/>
    <property type="match status" value="1"/>
</dbReference>
<dbReference type="InterPro" id="IPR036388">
    <property type="entry name" value="WH-like_DNA-bd_sf"/>
</dbReference>
<sequence>MLRFTGPATKPALTERVGAGRTLVTQKINEMIDVGLLVEDRIGKSTGGRIPREVRFRSEAAAVVGIEVGSSGIDVGITDLAGHPAVTHHEAWDVAQGPEATLDKLQQIVNVLRTDPRAPDAPLVAVGAGLASPVEFSSGRPVSPPYMPGWDDYPVRDQLADRFGVEAWVDNDVSAMALGELRAGLARDASDFMFVKLGWGVGAGLVSRGGLHRGADGCAGDIAHIVVPAKSPALCRCGRRGCLAAHASGAALAREAQRLADTGESPYLASLAAEGTVLEAAHVTAAARAGDPAATELLVQTGRFIGTALGTYVSFFNPSLVAIGGGVSKAGDVLLAAIRQAVYEFSLPLATRHLQIVPAGLGETAGIVGAAFTALDAVLRADRLAWWAEQPLKD</sequence>
<dbReference type="PANTHER" id="PTHR18964">
    <property type="entry name" value="ROK (REPRESSOR, ORF, KINASE) FAMILY"/>
    <property type="match status" value="1"/>
</dbReference>
<dbReference type="SUPFAM" id="SSF53067">
    <property type="entry name" value="Actin-like ATPase domain"/>
    <property type="match status" value="1"/>
</dbReference>
<comment type="similarity">
    <text evidence="1">Belongs to the ROK (NagC/XylR) family.</text>
</comment>
<dbReference type="RefSeq" id="WP_242762135.1">
    <property type="nucleotide sequence ID" value="NZ_JALDAY010000002.1"/>
</dbReference>
<dbReference type="CDD" id="cd23763">
    <property type="entry name" value="ASKHA_ATPase_ROK"/>
    <property type="match status" value="1"/>
</dbReference>
<gene>
    <name evidence="2" type="ORF">MQP27_06480</name>
</gene>
<dbReference type="Gene3D" id="3.30.420.40">
    <property type="match status" value="2"/>
</dbReference>
<dbReference type="Proteomes" id="UP001165269">
    <property type="component" value="Unassembled WGS sequence"/>
</dbReference>
<organism evidence="2 3">
    <name type="scientific">Streptomyces cylindrosporus</name>
    <dbReference type="NCBI Taxonomy" id="2927583"/>
    <lineage>
        <taxon>Bacteria</taxon>
        <taxon>Bacillati</taxon>
        <taxon>Actinomycetota</taxon>
        <taxon>Actinomycetes</taxon>
        <taxon>Kitasatosporales</taxon>
        <taxon>Streptomycetaceae</taxon>
        <taxon>Streptomyces</taxon>
    </lineage>
</organism>
<evidence type="ECO:0000313" key="2">
    <source>
        <dbReference type="EMBL" id="MCI3270757.1"/>
    </source>
</evidence>
<keyword evidence="3" id="KW-1185">Reference proteome</keyword>
<proteinExistence type="inferred from homology"/>
<dbReference type="EMBL" id="JALDAY010000002">
    <property type="protein sequence ID" value="MCI3270757.1"/>
    <property type="molecule type" value="Genomic_DNA"/>
</dbReference>
<reference evidence="2" key="1">
    <citation type="submission" date="2022-03" db="EMBL/GenBank/DDBJ databases">
        <title>Streptomyces 7R015 and 7R016 isolated from Barleria lupulina in Thailand.</title>
        <authorList>
            <person name="Kanchanasin P."/>
            <person name="Phongsopitanun W."/>
            <person name="Tanasupawat S."/>
        </authorList>
    </citation>
    <scope>NUCLEOTIDE SEQUENCE</scope>
    <source>
        <strain evidence="2">7R015</strain>
    </source>
</reference>
<dbReference type="InterPro" id="IPR000600">
    <property type="entry name" value="ROK"/>
</dbReference>
<dbReference type="PANTHER" id="PTHR18964:SF173">
    <property type="entry name" value="GLUCOKINASE"/>
    <property type="match status" value="1"/>
</dbReference>
<comment type="caution">
    <text evidence="2">The sequence shown here is derived from an EMBL/GenBank/DDBJ whole genome shotgun (WGS) entry which is preliminary data.</text>
</comment>
<dbReference type="InterPro" id="IPR043129">
    <property type="entry name" value="ATPase_NBD"/>
</dbReference>
<dbReference type="Pfam" id="PF00480">
    <property type="entry name" value="ROK"/>
    <property type="match status" value="1"/>
</dbReference>